<accession>A0AAP0K943</accession>
<comment type="caution">
    <text evidence="2">The sequence shown here is derived from an EMBL/GenBank/DDBJ whole genome shotgun (WGS) entry which is preliminary data.</text>
</comment>
<dbReference type="Proteomes" id="UP001419268">
    <property type="component" value="Unassembled WGS sequence"/>
</dbReference>
<organism evidence="2 3">
    <name type="scientific">Stephania cephalantha</name>
    <dbReference type="NCBI Taxonomy" id="152367"/>
    <lineage>
        <taxon>Eukaryota</taxon>
        <taxon>Viridiplantae</taxon>
        <taxon>Streptophyta</taxon>
        <taxon>Embryophyta</taxon>
        <taxon>Tracheophyta</taxon>
        <taxon>Spermatophyta</taxon>
        <taxon>Magnoliopsida</taxon>
        <taxon>Ranunculales</taxon>
        <taxon>Menispermaceae</taxon>
        <taxon>Menispermoideae</taxon>
        <taxon>Cissampelideae</taxon>
        <taxon>Stephania</taxon>
    </lineage>
</organism>
<gene>
    <name evidence="2" type="ORF">Scep_006392</name>
</gene>
<evidence type="ECO:0000313" key="2">
    <source>
        <dbReference type="EMBL" id="KAK9147635.1"/>
    </source>
</evidence>
<feature type="compositionally biased region" description="Basic and acidic residues" evidence="1">
    <location>
        <begin position="1"/>
        <end position="28"/>
    </location>
</feature>
<dbReference type="EMBL" id="JBBNAG010000003">
    <property type="protein sequence ID" value="KAK9147635.1"/>
    <property type="molecule type" value="Genomic_DNA"/>
</dbReference>
<feature type="compositionally biased region" description="Gly residues" evidence="1">
    <location>
        <begin position="89"/>
        <end position="99"/>
    </location>
</feature>
<feature type="compositionally biased region" description="Basic and acidic residues" evidence="1">
    <location>
        <begin position="72"/>
        <end position="84"/>
    </location>
</feature>
<name>A0AAP0K943_9MAGN</name>
<keyword evidence="3" id="KW-1185">Reference proteome</keyword>
<evidence type="ECO:0000313" key="3">
    <source>
        <dbReference type="Proteomes" id="UP001419268"/>
    </source>
</evidence>
<dbReference type="AlphaFoldDB" id="A0AAP0K943"/>
<feature type="compositionally biased region" description="Basic and acidic residues" evidence="1">
    <location>
        <begin position="100"/>
        <end position="110"/>
    </location>
</feature>
<feature type="region of interest" description="Disordered" evidence="1">
    <location>
        <begin position="68"/>
        <end position="113"/>
    </location>
</feature>
<proteinExistence type="predicted"/>
<reference evidence="2 3" key="1">
    <citation type="submission" date="2024-01" db="EMBL/GenBank/DDBJ databases">
        <title>Genome assemblies of Stephania.</title>
        <authorList>
            <person name="Yang L."/>
        </authorList>
    </citation>
    <scope>NUCLEOTIDE SEQUENCE [LARGE SCALE GENOMIC DNA]</scope>
    <source>
        <strain evidence="2">JXDWG</strain>
        <tissue evidence="2">Leaf</tissue>
    </source>
</reference>
<evidence type="ECO:0000256" key="1">
    <source>
        <dbReference type="SAM" id="MobiDB-lite"/>
    </source>
</evidence>
<feature type="region of interest" description="Disordered" evidence="1">
    <location>
        <begin position="1"/>
        <end position="51"/>
    </location>
</feature>
<sequence length="143" mass="15427">MQTADDTRNSVKEEPIEGDQRLRRSRAEQRRRRRRAQPAAGEDCGGDRSGGRAEFELRRRVVLGVAALATEQWRRRSEQRRRGADPGVTGSGGAGGSGEGGRDGGSREGDAAATNTAAAVVARLLADVRRRLSARRQCATLTT</sequence>
<protein>
    <submittedName>
        <fullName evidence="2">Uncharacterized protein</fullName>
    </submittedName>
</protein>